<dbReference type="Gene3D" id="2.60.40.2080">
    <property type="match status" value="1"/>
</dbReference>
<sequence length="156" mass="17406">MGLIAEVLLLVTAVAISGTVQSQNSNDERQNRSGNALVFHLMEQLYNMKFDIAAQKKQIEALQNRKTMKCESGTAGQHKAPPPGWPYIENVKFKSPFEETPTVTYGLFLLDSLHNTNVRISTTVTAVTKTGFRVQISPWDDTRLYGARISWMACGK</sequence>
<dbReference type="SUPFAM" id="SSF141086">
    <property type="entry name" value="Agglutinin HPA-like"/>
    <property type="match status" value="1"/>
</dbReference>
<keyword evidence="1" id="KW-0732">Signal</keyword>
<dbReference type="Proteomes" id="UP000005408">
    <property type="component" value="Unassembled WGS sequence"/>
</dbReference>
<dbReference type="GO" id="GO:0007155">
    <property type="term" value="P:cell adhesion"/>
    <property type="evidence" value="ECO:0007669"/>
    <property type="project" value="InterPro"/>
</dbReference>
<keyword evidence="4" id="KW-1185">Reference proteome</keyword>
<organism evidence="3 4">
    <name type="scientific">Magallana gigas</name>
    <name type="common">Pacific oyster</name>
    <name type="synonym">Crassostrea gigas</name>
    <dbReference type="NCBI Taxonomy" id="29159"/>
    <lineage>
        <taxon>Eukaryota</taxon>
        <taxon>Metazoa</taxon>
        <taxon>Spiralia</taxon>
        <taxon>Lophotrochozoa</taxon>
        <taxon>Mollusca</taxon>
        <taxon>Bivalvia</taxon>
        <taxon>Autobranchia</taxon>
        <taxon>Pteriomorphia</taxon>
        <taxon>Ostreida</taxon>
        <taxon>Ostreoidea</taxon>
        <taxon>Ostreidae</taxon>
        <taxon>Magallana</taxon>
    </lineage>
</organism>
<dbReference type="OMA" id="SKFRCET"/>
<evidence type="ECO:0000313" key="3">
    <source>
        <dbReference type="EnsemblMetazoa" id="G26289.1:cds"/>
    </source>
</evidence>
<dbReference type="InterPro" id="IPR019019">
    <property type="entry name" value="H-type_lectin_domain"/>
</dbReference>
<dbReference type="GO" id="GO:0030246">
    <property type="term" value="F:carbohydrate binding"/>
    <property type="evidence" value="ECO:0007669"/>
    <property type="project" value="InterPro"/>
</dbReference>
<name>A0A8W8L3L3_MAGGI</name>
<dbReference type="EnsemblMetazoa" id="G26289.1">
    <property type="protein sequence ID" value="G26289.1:cds"/>
    <property type="gene ID" value="G26289"/>
</dbReference>
<dbReference type="Pfam" id="PF09458">
    <property type="entry name" value="H_lectin"/>
    <property type="match status" value="1"/>
</dbReference>
<feature type="domain" description="H-type lectin" evidence="2">
    <location>
        <begin position="90"/>
        <end position="153"/>
    </location>
</feature>
<dbReference type="InterPro" id="IPR037221">
    <property type="entry name" value="H-type_lectin_dom_sf"/>
</dbReference>
<evidence type="ECO:0000259" key="2">
    <source>
        <dbReference type="Pfam" id="PF09458"/>
    </source>
</evidence>
<evidence type="ECO:0000313" key="4">
    <source>
        <dbReference type="Proteomes" id="UP000005408"/>
    </source>
</evidence>
<proteinExistence type="predicted"/>
<reference evidence="3" key="1">
    <citation type="submission" date="2022-08" db="UniProtKB">
        <authorList>
            <consortium name="EnsemblMetazoa"/>
        </authorList>
    </citation>
    <scope>IDENTIFICATION</scope>
    <source>
        <strain evidence="3">05x7-T-G4-1.051#20</strain>
    </source>
</reference>
<protein>
    <recommendedName>
        <fullName evidence="2">H-type lectin domain-containing protein</fullName>
    </recommendedName>
</protein>
<feature type="signal peptide" evidence="1">
    <location>
        <begin position="1"/>
        <end position="22"/>
    </location>
</feature>
<feature type="chain" id="PRO_5036494461" description="H-type lectin domain-containing protein" evidence="1">
    <location>
        <begin position="23"/>
        <end position="156"/>
    </location>
</feature>
<accession>A0A8W8L3L3</accession>
<evidence type="ECO:0000256" key="1">
    <source>
        <dbReference type="SAM" id="SignalP"/>
    </source>
</evidence>
<dbReference type="AlphaFoldDB" id="A0A8W8L3L3"/>